<evidence type="ECO:0008006" key="3">
    <source>
        <dbReference type="Google" id="ProtNLM"/>
    </source>
</evidence>
<dbReference type="AlphaFoldDB" id="A0A2H0KN80"/>
<gene>
    <name evidence="1" type="ORF">COV86_01630</name>
</gene>
<dbReference type="InterPro" id="IPR036390">
    <property type="entry name" value="WH_DNA-bd_sf"/>
</dbReference>
<proteinExistence type="predicted"/>
<name>A0A2H0KN80_9BACT</name>
<dbReference type="SUPFAM" id="SSF46785">
    <property type="entry name" value="Winged helix' DNA-binding domain"/>
    <property type="match status" value="1"/>
</dbReference>
<sequence length="198" mass="23503">MLKIEYIWRELLYRSIEKNHPDFTITELAKTFNLSTSVVSHALFPLKELGIVSIKKKVSKVIDTERLLFFWATRRNLKKELIYSTYNFLPVQEREASMPSKVIPTAYSAFRMYFGNPPADYENIYFYVKNVSAVEKRFPKSTKKNQDNLFILKPDQFLRRYKRIPLAQIFADLWNLPEWYAKDFSDAILLKIKEKIGL</sequence>
<comment type="caution">
    <text evidence="1">The sequence shown here is derived from an EMBL/GenBank/DDBJ whole genome shotgun (WGS) entry which is preliminary data.</text>
</comment>
<protein>
    <recommendedName>
        <fullName evidence="3">Helix-turn-helix type 11 domain-containing protein</fullName>
    </recommendedName>
</protein>
<evidence type="ECO:0000313" key="2">
    <source>
        <dbReference type="Proteomes" id="UP000229570"/>
    </source>
</evidence>
<organism evidence="1 2">
    <name type="scientific">Candidatus Roizmanbacteria bacterium CG11_big_fil_rev_8_21_14_0_20_35_14</name>
    <dbReference type="NCBI Taxonomy" id="1974855"/>
    <lineage>
        <taxon>Bacteria</taxon>
        <taxon>Candidatus Roizmaniibacteriota</taxon>
    </lineage>
</organism>
<reference evidence="1 2" key="1">
    <citation type="submission" date="2017-09" db="EMBL/GenBank/DDBJ databases">
        <title>Depth-based differentiation of microbial function through sediment-hosted aquifers and enrichment of novel symbionts in the deep terrestrial subsurface.</title>
        <authorList>
            <person name="Probst A.J."/>
            <person name="Ladd B."/>
            <person name="Jarett J.K."/>
            <person name="Geller-Mcgrath D.E."/>
            <person name="Sieber C.M."/>
            <person name="Emerson J.B."/>
            <person name="Anantharaman K."/>
            <person name="Thomas B.C."/>
            <person name="Malmstrom R."/>
            <person name="Stieglmeier M."/>
            <person name="Klingl A."/>
            <person name="Woyke T."/>
            <person name="Ryan C.M."/>
            <person name="Banfield J.F."/>
        </authorList>
    </citation>
    <scope>NUCLEOTIDE SEQUENCE [LARGE SCALE GENOMIC DNA]</scope>
    <source>
        <strain evidence="1">CG11_big_fil_rev_8_21_14_0_20_35_14</strain>
    </source>
</reference>
<evidence type="ECO:0000313" key="1">
    <source>
        <dbReference type="EMBL" id="PIQ72686.1"/>
    </source>
</evidence>
<accession>A0A2H0KN80</accession>
<dbReference type="EMBL" id="PCVL01000018">
    <property type="protein sequence ID" value="PIQ72686.1"/>
    <property type="molecule type" value="Genomic_DNA"/>
</dbReference>
<dbReference type="Proteomes" id="UP000229570">
    <property type="component" value="Unassembled WGS sequence"/>
</dbReference>